<dbReference type="RefSeq" id="WP_121443702.1">
    <property type="nucleotide sequence ID" value="NZ_RBIJ01000001.1"/>
</dbReference>
<dbReference type="GO" id="GO:0006302">
    <property type="term" value="P:double-strand break repair"/>
    <property type="evidence" value="ECO:0007669"/>
    <property type="project" value="InterPro"/>
</dbReference>
<comment type="similarity">
    <text evidence="12">Belongs to the helicase family. PriA subfamily.</text>
</comment>
<dbReference type="PANTHER" id="PTHR30580:SF0">
    <property type="entry name" value="PRIMOSOMAL PROTEIN N"/>
    <property type="match status" value="1"/>
</dbReference>
<dbReference type="EC" id="5.6.2.4" evidence="12"/>
<keyword evidence="1 12" id="KW-0639">Primosome</keyword>
<keyword evidence="17" id="KW-1185">Reference proteome</keyword>
<dbReference type="PANTHER" id="PTHR30580">
    <property type="entry name" value="PRIMOSOMAL PROTEIN N"/>
    <property type="match status" value="1"/>
</dbReference>
<keyword evidence="2 12" id="KW-0235">DNA replication</keyword>
<keyword evidence="3 12" id="KW-0479">Metal-binding</keyword>
<name>A0A660LB21_9BACL</name>
<evidence type="ECO:0000256" key="12">
    <source>
        <dbReference type="HAMAP-Rule" id="MF_00983"/>
    </source>
</evidence>
<dbReference type="GO" id="GO:0003677">
    <property type="term" value="F:DNA binding"/>
    <property type="evidence" value="ECO:0007669"/>
    <property type="project" value="UniProtKB-UniRule"/>
</dbReference>
<evidence type="ECO:0000313" key="17">
    <source>
        <dbReference type="Proteomes" id="UP000267019"/>
    </source>
</evidence>
<comment type="caution">
    <text evidence="16">The sequence shown here is derived from an EMBL/GenBank/DDBJ whole genome shotgun (WGS) entry which is preliminary data.</text>
</comment>
<keyword evidence="8 12" id="KW-0067">ATP-binding</keyword>
<dbReference type="NCBIfam" id="TIGR00595">
    <property type="entry name" value="priA"/>
    <property type="match status" value="1"/>
</dbReference>
<dbReference type="GO" id="GO:0006269">
    <property type="term" value="P:DNA replication, synthesis of primer"/>
    <property type="evidence" value="ECO:0007669"/>
    <property type="project" value="UniProtKB-KW"/>
</dbReference>
<dbReference type="InterPro" id="IPR014001">
    <property type="entry name" value="Helicase_ATP-bd"/>
</dbReference>
<feature type="binding site" evidence="12">
    <location>
        <position position="598"/>
    </location>
    <ligand>
        <name>Zn(2+)</name>
        <dbReference type="ChEBI" id="CHEBI:29105"/>
        <label>2</label>
    </ligand>
</feature>
<dbReference type="GO" id="GO:0005524">
    <property type="term" value="F:ATP binding"/>
    <property type="evidence" value="ECO:0007669"/>
    <property type="project" value="UniProtKB-UniRule"/>
</dbReference>
<dbReference type="CDD" id="cd18804">
    <property type="entry name" value="SF2_C_priA"/>
    <property type="match status" value="1"/>
</dbReference>
<dbReference type="Pfam" id="PF18319">
    <property type="entry name" value="Zn_ribbon_PriA"/>
    <property type="match status" value="1"/>
</dbReference>
<organism evidence="16 17">
    <name type="scientific">Brockia lithotrophica</name>
    <dbReference type="NCBI Taxonomy" id="933949"/>
    <lineage>
        <taxon>Bacteria</taxon>
        <taxon>Bacillati</taxon>
        <taxon>Bacillota</taxon>
        <taxon>Bacilli</taxon>
        <taxon>Bacillales</taxon>
        <taxon>Bacillales Family X. Incertae Sedis</taxon>
        <taxon>Brockia</taxon>
    </lineage>
</organism>
<dbReference type="PROSITE" id="PS51192">
    <property type="entry name" value="HELICASE_ATP_BIND_1"/>
    <property type="match status" value="1"/>
</dbReference>
<dbReference type="InterPro" id="IPR011545">
    <property type="entry name" value="DEAD/DEAH_box_helicase_dom"/>
</dbReference>
<evidence type="ECO:0000256" key="4">
    <source>
        <dbReference type="ARBA" id="ARBA00022741"/>
    </source>
</evidence>
<keyword evidence="4 12" id="KW-0547">Nucleotide-binding</keyword>
<dbReference type="HAMAP" id="MF_00983">
    <property type="entry name" value="PriA"/>
    <property type="match status" value="1"/>
</dbReference>
<dbReference type="GO" id="GO:0016787">
    <property type="term" value="F:hydrolase activity"/>
    <property type="evidence" value="ECO:0007669"/>
    <property type="project" value="UniProtKB-KW"/>
</dbReference>
<dbReference type="InterPro" id="IPR001650">
    <property type="entry name" value="Helicase_C-like"/>
</dbReference>
<dbReference type="Pfam" id="PF00270">
    <property type="entry name" value="DEAD"/>
    <property type="match status" value="1"/>
</dbReference>
<dbReference type="GO" id="GO:0008270">
    <property type="term" value="F:zinc ion binding"/>
    <property type="evidence" value="ECO:0007669"/>
    <property type="project" value="UniProtKB-UniRule"/>
</dbReference>
<dbReference type="SMART" id="SM00487">
    <property type="entry name" value="DEXDc"/>
    <property type="match status" value="1"/>
</dbReference>
<feature type="binding site" evidence="12">
    <location>
        <position position="580"/>
    </location>
    <ligand>
        <name>Zn(2+)</name>
        <dbReference type="ChEBI" id="CHEBI:29105"/>
        <label>2</label>
    </ligand>
</feature>
<feature type="binding site" evidence="12">
    <location>
        <position position="611"/>
    </location>
    <ligand>
        <name>Zn(2+)</name>
        <dbReference type="ChEBI" id="CHEBI:29105"/>
        <label>1</label>
    </ligand>
</feature>
<proteinExistence type="inferred from homology"/>
<keyword evidence="6 12" id="KW-0347">Helicase</keyword>
<evidence type="ECO:0000256" key="2">
    <source>
        <dbReference type="ARBA" id="ARBA00022705"/>
    </source>
</evidence>
<dbReference type="GO" id="GO:0043138">
    <property type="term" value="F:3'-5' DNA helicase activity"/>
    <property type="evidence" value="ECO:0007669"/>
    <property type="project" value="UniProtKB-EC"/>
</dbReference>
<dbReference type="AlphaFoldDB" id="A0A660LB21"/>
<evidence type="ECO:0000259" key="14">
    <source>
        <dbReference type="PROSITE" id="PS51192"/>
    </source>
</evidence>
<evidence type="ECO:0000256" key="9">
    <source>
        <dbReference type="ARBA" id="ARBA00023125"/>
    </source>
</evidence>
<protein>
    <recommendedName>
        <fullName evidence="12">Replication restart protein PriA</fullName>
    </recommendedName>
    <alternativeName>
        <fullName evidence="12">ATP-dependent DNA helicase PriA</fullName>
        <ecNumber evidence="12">5.6.2.4</ecNumber>
    </alternativeName>
    <alternativeName>
        <fullName evidence="12">DNA 3'-5' helicase PriA</fullName>
    </alternativeName>
</protein>
<comment type="function">
    <text evidence="12">Initiates the restart of stalled replication forks, which reloads the replicative helicase on sites other than the origin of replication. Recognizes and binds to abandoned replication forks and remodels them to uncover a helicase loading site. Promotes assembly of the primosome at these replication forks.</text>
</comment>
<dbReference type="FunFam" id="3.40.50.300:FF:000489">
    <property type="entry name" value="Primosome assembly protein PriA"/>
    <property type="match status" value="1"/>
</dbReference>
<sequence>MAAVQGGKEALGRGRGVSDPRPSGESEGGAEARPIVADVAVDVPLFPGNDVLTYLATEGLKPGSRVFVEVRKQLVPGFVADVRPAQERDLRLALKPLVYILDRDEPVLSAEFVALGRELAERLIAPLYRVYATMLPQALRPEGELWVRLSRKDEPLFLLPDEEAVIAHLRAKGEVPLRRLRDAFSETPDVVENLLRLGYLETFIRPRRAHPVREELVARRVGDADPAEPLTPKQAKVFERIRSGGEVPLRLLEQEIPGAREVVRALARRGLVEVYPRESYRAPLLPALAPEPKRELTPAQAEVFARLLAALRGEGDVLKPYLLYGVTGSGKTEIYLQLIEEVLAQGKGAIVLVPEISLTPLMVARFTARFGRRVAVLHSALGVGERYDEWRRLWRGEASIAVGARSAVFAPVRNLGLIVVDEAHETSYKQDETPRYDAREVAELRARYHGALLLLGSATPSLEQYARARVGHYHLLELRERIDRRPLPRVHVVDLRLDVGETEPHDEAVSLARGAAGGGRGAVRATGKERRGLGGIVLSPFLLERLEERLRRGEQAIVFLNRRGYTPVVLCRSCGRTVQCPHCDVSLTYHRAEDVLRCHICGFEMPMVPRCPYCGSPNLVHLGLGTERVEELLRSYFPEARILRMDRDTTSRKGALEEILTKFAEREADILLGTQMVAKGLDFPYVTLSVILLADLSLQFPDFRAAERTFQLLVQVSGRAGRHNLPGEVVVQTFRPDHPAIALARDGRIDEFYRAELKVRRAQNYPPFTRLVLLETAHVDMRRARDALARIVEDLLPRLAPDTVVKGPMPAGIPRVRDRFRFHALVQYKREPDFPLRLRRVLQEHHPRLRQDEVDLTVDFDPQDFS</sequence>
<keyword evidence="5 12" id="KW-0378">Hydrolase</keyword>
<dbReference type="GO" id="GO:0006310">
    <property type="term" value="P:DNA recombination"/>
    <property type="evidence" value="ECO:0007669"/>
    <property type="project" value="InterPro"/>
</dbReference>
<dbReference type="Pfam" id="PF00271">
    <property type="entry name" value="Helicase_C"/>
    <property type="match status" value="1"/>
</dbReference>
<dbReference type="Gene3D" id="3.40.1440.60">
    <property type="entry name" value="PriA, 3(prime) DNA-binding domain"/>
    <property type="match status" value="1"/>
</dbReference>
<accession>A0A660LB21</accession>
<dbReference type="InterPro" id="IPR041236">
    <property type="entry name" value="PriA_C"/>
</dbReference>
<dbReference type="InterPro" id="IPR005259">
    <property type="entry name" value="PriA"/>
</dbReference>
<dbReference type="GO" id="GO:0006270">
    <property type="term" value="P:DNA replication initiation"/>
    <property type="evidence" value="ECO:0007669"/>
    <property type="project" value="TreeGrafter"/>
</dbReference>
<dbReference type="InterPro" id="IPR027417">
    <property type="entry name" value="P-loop_NTPase"/>
</dbReference>
<feature type="domain" description="Helicase ATP-binding" evidence="14">
    <location>
        <begin position="312"/>
        <end position="478"/>
    </location>
</feature>
<keyword evidence="7 12" id="KW-0862">Zinc</keyword>
<keyword evidence="10 12" id="KW-0413">Isomerase</keyword>
<feature type="binding site" evidence="12">
    <location>
        <position position="601"/>
    </location>
    <ligand>
        <name>Zn(2+)</name>
        <dbReference type="ChEBI" id="CHEBI:29105"/>
        <label>2</label>
    </ligand>
</feature>
<feature type="region of interest" description="Disordered" evidence="13">
    <location>
        <begin position="1"/>
        <end position="31"/>
    </location>
</feature>
<dbReference type="GO" id="GO:1990077">
    <property type="term" value="C:primosome complex"/>
    <property type="evidence" value="ECO:0007669"/>
    <property type="project" value="UniProtKB-UniRule"/>
</dbReference>
<evidence type="ECO:0000256" key="13">
    <source>
        <dbReference type="SAM" id="MobiDB-lite"/>
    </source>
</evidence>
<feature type="binding site" evidence="12">
    <location>
        <position position="571"/>
    </location>
    <ligand>
        <name>Zn(2+)</name>
        <dbReference type="ChEBI" id="CHEBI:29105"/>
        <label>1</label>
    </ligand>
</feature>
<keyword evidence="9 12" id="KW-0238">DNA-binding</keyword>
<feature type="binding site" evidence="12">
    <location>
        <position position="574"/>
    </location>
    <ligand>
        <name>Zn(2+)</name>
        <dbReference type="ChEBI" id="CHEBI:29105"/>
        <label>1</label>
    </ligand>
</feature>
<evidence type="ECO:0000256" key="3">
    <source>
        <dbReference type="ARBA" id="ARBA00022723"/>
    </source>
</evidence>
<evidence type="ECO:0000256" key="5">
    <source>
        <dbReference type="ARBA" id="ARBA00022801"/>
    </source>
</evidence>
<evidence type="ECO:0000259" key="15">
    <source>
        <dbReference type="PROSITE" id="PS51194"/>
    </source>
</evidence>
<feature type="compositionally biased region" description="Basic and acidic residues" evidence="13">
    <location>
        <begin position="10"/>
        <end position="24"/>
    </location>
</feature>
<dbReference type="OrthoDB" id="9759544at2"/>
<comment type="catalytic activity">
    <reaction evidence="12">
        <text>Couples ATP hydrolysis with the unwinding of duplex DNA by translocating in the 3'-5' direction.</text>
        <dbReference type="EC" id="5.6.2.4"/>
    </reaction>
</comment>
<evidence type="ECO:0000313" key="16">
    <source>
        <dbReference type="EMBL" id="RKQ88800.1"/>
    </source>
</evidence>
<reference evidence="16 17" key="1">
    <citation type="submission" date="2018-10" db="EMBL/GenBank/DDBJ databases">
        <title>Genomic Encyclopedia of Type Strains, Phase IV (KMG-IV): sequencing the most valuable type-strain genomes for metagenomic binning, comparative biology and taxonomic classification.</title>
        <authorList>
            <person name="Goeker M."/>
        </authorList>
    </citation>
    <scope>NUCLEOTIDE SEQUENCE [LARGE SCALE GENOMIC DNA]</scope>
    <source>
        <strain evidence="16 17">DSM 22653</strain>
    </source>
</reference>
<dbReference type="EMBL" id="RBIJ01000001">
    <property type="protein sequence ID" value="RKQ88800.1"/>
    <property type="molecule type" value="Genomic_DNA"/>
</dbReference>
<dbReference type="SMART" id="SM00490">
    <property type="entry name" value="HELICc"/>
    <property type="match status" value="1"/>
</dbReference>
<dbReference type="InterPro" id="IPR042115">
    <property type="entry name" value="PriA_3primeBD_sf"/>
</dbReference>
<dbReference type="Pfam" id="PF18074">
    <property type="entry name" value="PriA_C"/>
    <property type="match status" value="1"/>
</dbReference>
<evidence type="ECO:0000256" key="10">
    <source>
        <dbReference type="ARBA" id="ARBA00023235"/>
    </source>
</evidence>
<dbReference type="InterPro" id="IPR041222">
    <property type="entry name" value="PriA_3primeBD"/>
</dbReference>
<feature type="binding site" evidence="12">
    <location>
        <position position="583"/>
    </location>
    <ligand>
        <name>Zn(2+)</name>
        <dbReference type="ChEBI" id="CHEBI:29105"/>
        <label>2</label>
    </ligand>
</feature>
<comment type="catalytic activity">
    <reaction evidence="11 12">
        <text>ATP + H2O = ADP + phosphate + H(+)</text>
        <dbReference type="Rhea" id="RHEA:13065"/>
        <dbReference type="ChEBI" id="CHEBI:15377"/>
        <dbReference type="ChEBI" id="CHEBI:15378"/>
        <dbReference type="ChEBI" id="CHEBI:30616"/>
        <dbReference type="ChEBI" id="CHEBI:43474"/>
        <dbReference type="ChEBI" id="CHEBI:456216"/>
        <dbReference type="EC" id="5.6.2.4"/>
    </reaction>
</comment>
<evidence type="ECO:0000256" key="1">
    <source>
        <dbReference type="ARBA" id="ARBA00022515"/>
    </source>
</evidence>
<dbReference type="Pfam" id="PF17764">
    <property type="entry name" value="PriA_3primeBD"/>
    <property type="match status" value="1"/>
</dbReference>
<dbReference type="Gene3D" id="3.40.50.300">
    <property type="entry name" value="P-loop containing nucleotide triphosphate hydrolases"/>
    <property type="match status" value="2"/>
</dbReference>
<dbReference type="CDD" id="cd17929">
    <property type="entry name" value="DEXHc_priA"/>
    <property type="match status" value="1"/>
</dbReference>
<dbReference type="Proteomes" id="UP000267019">
    <property type="component" value="Unassembled WGS sequence"/>
</dbReference>
<feature type="binding site" evidence="12">
    <location>
        <position position="614"/>
    </location>
    <ligand>
        <name>Zn(2+)</name>
        <dbReference type="ChEBI" id="CHEBI:29105"/>
        <label>1</label>
    </ligand>
</feature>
<feature type="domain" description="Helicase C-terminal" evidence="15">
    <location>
        <begin position="606"/>
        <end position="773"/>
    </location>
</feature>
<evidence type="ECO:0000256" key="6">
    <source>
        <dbReference type="ARBA" id="ARBA00022806"/>
    </source>
</evidence>
<dbReference type="PROSITE" id="PS51194">
    <property type="entry name" value="HELICASE_CTER"/>
    <property type="match status" value="1"/>
</dbReference>
<comment type="subunit">
    <text evidence="12">Component of the replication restart primosome.</text>
</comment>
<gene>
    <name evidence="12" type="primary">priA</name>
    <name evidence="16" type="ORF">C7438_0442</name>
</gene>
<dbReference type="InterPro" id="IPR040498">
    <property type="entry name" value="PriA_CRR"/>
</dbReference>
<comment type="cofactor">
    <cofactor evidence="12">
        <name>Zn(2+)</name>
        <dbReference type="ChEBI" id="CHEBI:29105"/>
    </cofactor>
    <text evidence="12">Binds 2 zinc ions per subunit.</text>
</comment>
<evidence type="ECO:0000256" key="8">
    <source>
        <dbReference type="ARBA" id="ARBA00022840"/>
    </source>
</evidence>
<dbReference type="SUPFAM" id="SSF52540">
    <property type="entry name" value="P-loop containing nucleoside triphosphate hydrolases"/>
    <property type="match status" value="2"/>
</dbReference>
<evidence type="ECO:0000256" key="11">
    <source>
        <dbReference type="ARBA" id="ARBA00048988"/>
    </source>
</evidence>
<evidence type="ECO:0000256" key="7">
    <source>
        <dbReference type="ARBA" id="ARBA00022833"/>
    </source>
</evidence>